<evidence type="ECO:0000313" key="2">
    <source>
        <dbReference type="Proteomes" id="UP001234297"/>
    </source>
</evidence>
<gene>
    <name evidence="1" type="ORF">MRB53_027586</name>
</gene>
<accession>A0ACC2LLT8</accession>
<protein>
    <submittedName>
        <fullName evidence="1">Uncharacterized protein</fullName>
    </submittedName>
</protein>
<reference evidence="1 2" key="1">
    <citation type="journal article" date="2022" name="Hortic Res">
        <title>A haplotype resolved chromosomal level avocado genome allows analysis of novel avocado genes.</title>
        <authorList>
            <person name="Nath O."/>
            <person name="Fletcher S.J."/>
            <person name="Hayward A."/>
            <person name="Shaw L.M."/>
            <person name="Masouleh A.K."/>
            <person name="Furtado A."/>
            <person name="Henry R.J."/>
            <person name="Mitter N."/>
        </authorList>
    </citation>
    <scope>NUCLEOTIDE SEQUENCE [LARGE SCALE GENOMIC DNA]</scope>
    <source>
        <strain evidence="2">cv. Hass</strain>
    </source>
</reference>
<comment type="caution">
    <text evidence="1">The sequence shown here is derived from an EMBL/GenBank/DDBJ whole genome shotgun (WGS) entry which is preliminary data.</text>
</comment>
<proteinExistence type="predicted"/>
<organism evidence="1 2">
    <name type="scientific">Persea americana</name>
    <name type="common">Avocado</name>
    <dbReference type="NCBI Taxonomy" id="3435"/>
    <lineage>
        <taxon>Eukaryota</taxon>
        <taxon>Viridiplantae</taxon>
        <taxon>Streptophyta</taxon>
        <taxon>Embryophyta</taxon>
        <taxon>Tracheophyta</taxon>
        <taxon>Spermatophyta</taxon>
        <taxon>Magnoliopsida</taxon>
        <taxon>Magnoliidae</taxon>
        <taxon>Laurales</taxon>
        <taxon>Lauraceae</taxon>
        <taxon>Persea</taxon>
    </lineage>
</organism>
<dbReference type="EMBL" id="CM056816">
    <property type="protein sequence ID" value="KAJ8634250.1"/>
    <property type="molecule type" value="Genomic_DNA"/>
</dbReference>
<evidence type="ECO:0000313" key="1">
    <source>
        <dbReference type="EMBL" id="KAJ8634250.1"/>
    </source>
</evidence>
<sequence>MCSNEGRKRWAMEGSSTRWSLVLLPGELVVAVWYYVFCLCLSMDGGSKERRARAVLALLLAIDWCTENIAGGLRVLKKMNQANVNPDSMTFSHLISYCECEEGIIKYYEELQSANVQVTKHVYMAIINAYAKFGQFEKAKQKSDSMSQIKLYSSDDIGYVQFSI</sequence>
<dbReference type="Proteomes" id="UP001234297">
    <property type="component" value="Chromosome 8"/>
</dbReference>
<keyword evidence="2" id="KW-1185">Reference proteome</keyword>
<name>A0ACC2LLT8_PERAE</name>